<dbReference type="PROSITE" id="PS51379">
    <property type="entry name" value="4FE4S_FER_2"/>
    <property type="match status" value="2"/>
</dbReference>
<proteinExistence type="predicted"/>
<dbReference type="InterPro" id="IPR017900">
    <property type="entry name" value="4Fe4S_Fe_S_CS"/>
</dbReference>
<feature type="domain" description="4Fe-4S ferredoxin-type" evidence="5">
    <location>
        <begin position="67"/>
        <end position="96"/>
    </location>
</feature>
<dbReference type="EMBL" id="VCYH01000004">
    <property type="protein sequence ID" value="MDN7024608.1"/>
    <property type="molecule type" value="Genomic_DNA"/>
</dbReference>
<dbReference type="Proteomes" id="UP001168338">
    <property type="component" value="Unassembled WGS sequence"/>
</dbReference>
<dbReference type="Pfam" id="PF13237">
    <property type="entry name" value="Fer4_10"/>
    <property type="match status" value="1"/>
</dbReference>
<feature type="domain" description="4Fe-4S ferredoxin-type" evidence="5">
    <location>
        <begin position="36"/>
        <end position="65"/>
    </location>
</feature>
<reference evidence="6" key="1">
    <citation type="submission" date="2019-05" db="EMBL/GenBank/DDBJ databases">
        <title>Methanoculleus sp. FWC-SCC1, a methanogenic archaeon isolated from deep marine cold seep.</title>
        <authorList>
            <person name="Chen Y.-W."/>
            <person name="Chen S.-C."/>
            <person name="Teng N.-H."/>
            <person name="Lai M.-C."/>
        </authorList>
    </citation>
    <scope>NUCLEOTIDE SEQUENCE</scope>
    <source>
        <strain evidence="6">FWC-SCC1</strain>
    </source>
</reference>
<dbReference type="PANTHER" id="PTHR10849">
    <property type="entry name" value="NADH DEHYDROGENASE UBIQUINONE IRON-SULFUR PROTEIN 8, MITOCHONDRIAL"/>
    <property type="match status" value="1"/>
</dbReference>
<evidence type="ECO:0000259" key="5">
    <source>
        <dbReference type="PROSITE" id="PS51379"/>
    </source>
</evidence>
<accession>A0ABT8M9J5</accession>
<gene>
    <name evidence="6" type="ORF">FGU65_06855</name>
</gene>
<dbReference type="SUPFAM" id="SSF54862">
    <property type="entry name" value="4Fe-4S ferredoxins"/>
    <property type="match status" value="1"/>
</dbReference>
<keyword evidence="2" id="KW-0479">Metal-binding</keyword>
<evidence type="ECO:0000256" key="4">
    <source>
        <dbReference type="ARBA" id="ARBA00023014"/>
    </source>
</evidence>
<keyword evidence="4" id="KW-0411">Iron-sulfur</keyword>
<organism evidence="6 7">
    <name type="scientific">Methanoculleus frigidifontis</name>
    <dbReference type="NCBI Taxonomy" id="2584085"/>
    <lineage>
        <taxon>Archaea</taxon>
        <taxon>Methanobacteriati</taxon>
        <taxon>Methanobacteriota</taxon>
        <taxon>Stenosarchaea group</taxon>
        <taxon>Methanomicrobia</taxon>
        <taxon>Methanomicrobiales</taxon>
        <taxon>Methanomicrobiaceae</taxon>
        <taxon>Methanoculleus</taxon>
    </lineage>
</organism>
<evidence type="ECO:0000256" key="3">
    <source>
        <dbReference type="ARBA" id="ARBA00023004"/>
    </source>
</evidence>
<name>A0ABT8M9J5_9EURY</name>
<dbReference type="PROSITE" id="PS00198">
    <property type="entry name" value="4FE4S_FER_1"/>
    <property type="match status" value="2"/>
</dbReference>
<evidence type="ECO:0000256" key="2">
    <source>
        <dbReference type="ARBA" id="ARBA00022723"/>
    </source>
</evidence>
<keyword evidence="3" id="KW-0408">Iron</keyword>
<comment type="caution">
    <text evidence="6">The sequence shown here is derived from an EMBL/GenBank/DDBJ whole genome shotgun (WGS) entry which is preliminary data.</text>
</comment>
<sequence>MGFCTMAKIVIRNLVHGPATRRYPAVPQRACPITRGHVTLDPAQCISCGLCMRRCPAQAIQVDKAEKVWEIDRFRCIACDACVEACPVKCLTMETTYIAPVTEQTVERHAITYVKPEKKKKPETGQAEG</sequence>
<dbReference type="InterPro" id="IPR010226">
    <property type="entry name" value="NADH_quinone_OxRdtase_chainI"/>
</dbReference>
<keyword evidence="7" id="KW-1185">Reference proteome</keyword>
<dbReference type="InterPro" id="IPR017896">
    <property type="entry name" value="4Fe4S_Fe-S-bd"/>
</dbReference>
<evidence type="ECO:0000313" key="6">
    <source>
        <dbReference type="EMBL" id="MDN7024608.1"/>
    </source>
</evidence>
<dbReference type="RefSeq" id="WP_301663726.1">
    <property type="nucleotide sequence ID" value="NZ_VCYH01000004.1"/>
</dbReference>
<dbReference type="Gene3D" id="3.30.70.20">
    <property type="match status" value="2"/>
</dbReference>
<protein>
    <submittedName>
        <fullName evidence="6">4Fe-4S dicluster domain-containing protein</fullName>
    </submittedName>
</protein>
<evidence type="ECO:0000313" key="7">
    <source>
        <dbReference type="Proteomes" id="UP001168338"/>
    </source>
</evidence>
<evidence type="ECO:0000256" key="1">
    <source>
        <dbReference type="ARBA" id="ARBA00022485"/>
    </source>
</evidence>
<keyword evidence="1" id="KW-0004">4Fe-4S</keyword>